<name>A0A840MEU0_9PROT</name>
<dbReference type="InterPro" id="IPR001375">
    <property type="entry name" value="Peptidase_S9_cat"/>
</dbReference>
<evidence type="ECO:0000313" key="6">
    <source>
        <dbReference type="Proteomes" id="UP000575898"/>
    </source>
</evidence>
<dbReference type="GO" id="GO:0004252">
    <property type="term" value="F:serine-type endopeptidase activity"/>
    <property type="evidence" value="ECO:0007669"/>
    <property type="project" value="InterPro"/>
</dbReference>
<feature type="signal peptide" evidence="3">
    <location>
        <begin position="1"/>
        <end position="22"/>
    </location>
</feature>
<accession>A0A840MEU0</accession>
<evidence type="ECO:0000259" key="4">
    <source>
        <dbReference type="Pfam" id="PF00326"/>
    </source>
</evidence>
<dbReference type="InterPro" id="IPR029058">
    <property type="entry name" value="AB_hydrolase_fold"/>
</dbReference>
<dbReference type="InterPro" id="IPR011659">
    <property type="entry name" value="WD40"/>
</dbReference>
<dbReference type="InterPro" id="IPR011042">
    <property type="entry name" value="6-blade_b-propeller_TolB-like"/>
</dbReference>
<dbReference type="Gene3D" id="3.40.50.1820">
    <property type="entry name" value="alpha/beta hydrolase"/>
    <property type="match status" value="1"/>
</dbReference>
<evidence type="ECO:0000256" key="2">
    <source>
        <dbReference type="ARBA" id="ARBA00022825"/>
    </source>
</evidence>
<reference evidence="5 6" key="1">
    <citation type="submission" date="2020-08" db="EMBL/GenBank/DDBJ databases">
        <title>Genomic Encyclopedia of Type Strains, Phase IV (KMG-IV): sequencing the most valuable type-strain genomes for metagenomic binning, comparative biology and taxonomic classification.</title>
        <authorList>
            <person name="Goeker M."/>
        </authorList>
    </citation>
    <scope>NUCLEOTIDE SEQUENCE [LARGE SCALE GENOMIC DNA]</scope>
    <source>
        <strain evidence="5 6">DSM 27165</strain>
    </source>
</reference>
<keyword evidence="1" id="KW-0378">Hydrolase</keyword>
<dbReference type="SUPFAM" id="SSF53474">
    <property type="entry name" value="alpha/beta-Hydrolases"/>
    <property type="match status" value="1"/>
</dbReference>
<keyword evidence="3" id="KW-0732">Signal</keyword>
<dbReference type="PRINTS" id="PR00862">
    <property type="entry name" value="PROLIGOPTASE"/>
</dbReference>
<dbReference type="GO" id="GO:0006508">
    <property type="term" value="P:proteolysis"/>
    <property type="evidence" value="ECO:0007669"/>
    <property type="project" value="InterPro"/>
</dbReference>
<dbReference type="Pfam" id="PF00326">
    <property type="entry name" value="Peptidase_S9"/>
    <property type="match status" value="1"/>
</dbReference>
<feature type="domain" description="Peptidase S9 prolyl oligopeptidase catalytic" evidence="4">
    <location>
        <begin position="435"/>
        <end position="644"/>
    </location>
</feature>
<dbReference type="PANTHER" id="PTHR42776">
    <property type="entry name" value="SERINE PEPTIDASE S9 FAMILY MEMBER"/>
    <property type="match status" value="1"/>
</dbReference>
<evidence type="ECO:0000256" key="3">
    <source>
        <dbReference type="SAM" id="SignalP"/>
    </source>
</evidence>
<dbReference type="Proteomes" id="UP000575898">
    <property type="component" value="Unassembled WGS sequence"/>
</dbReference>
<dbReference type="EMBL" id="JACHHY010000002">
    <property type="protein sequence ID" value="MBB5017198.1"/>
    <property type="molecule type" value="Genomic_DNA"/>
</dbReference>
<keyword evidence="2" id="KW-0720">Serine protease</keyword>
<dbReference type="SUPFAM" id="SSF50993">
    <property type="entry name" value="Peptidase/esterase 'gauge' domain"/>
    <property type="match status" value="1"/>
</dbReference>
<protein>
    <submittedName>
        <fullName evidence="5">Dipeptidyl aminopeptidase/acylaminoacyl peptidase</fullName>
    </submittedName>
</protein>
<keyword evidence="5" id="KW-0645">Protease</keyword>
<evidence type="ECO:0000256" key="1">
    <source>
        <dbReference type="ARBA" id="ARBA00022801"/>
    </source>
</evidence>
<dbReference type="AlphaFoldDB" id="A0A840MEU0"/>
<dbReference type="Gene3D" id="2.120.10.30">
    <property type="entry name" value="TolB, C-terminal domain"/>
    <property type="match status" value="1"/>
</dbReference>
<keyword evidence="5" id="KW-0031">Aminopeptidase</keyword>
<dbReference type="GO" id="GO:0004177">
    <property type="term" value="F:aminopeptidase activity"/>
    <property type="evidence" value="ECO:0007669"/>
    <property type="project" value="UniProtKB-KW"/>
</dbReference>
<evidence type="ECO:0000313" key="5">
    <source>
        <dbReference type="EMBL" id="MBB5017198.1"/>
    </source>
</evidence>
<dbReference type="RefSeq" id="WP_184034637.1">
    <property type="nucleotide sequence ID" value="NZ_JACHHY010000002.1"/>
</dbReference>
<keyword evidence="6" id="KW-1185">Reference proteome</keyword>
<sequence length="647" mass="71907">MKFAVRTIWPLLTSLLANPLLADGYTGLGADSVAKETIEQFRPKPLDANLSRRIQNMLDISSPGAGMLTSDGKRLYFSWRVTGVSQVWRLDGPQHFPVQMTGGEDATQLVGITADDRFLIISRDRKGEENPGLYLQPADGGPLMEIQHKPGVQTQFQFASKDGRFIYYRSNDQRTDSYAIYRYSIASGEKEQILNEPGLWLIADHQSDGRMLLEKSLSNVITEYFEYQPQTKQLLPLFGQGEKAEFAARYGGKAGELIVLTSKFGDFRRLYRWKAGQFTPLSPEIKWDISHFSLDKARQHLTYTTNEGGYTRLTALDASTFTPLKLPVFKDVDHVTAGSHSVDGRYSVLTVEKATMPKVSYVYEWKTGKLTQWQQPMTPEVETRHFANASLESYPARDGTPIPMFVRRPAQCKPGPCPVVVYFHGGPEGQTTAGFSTYAQLFVDAGFIFAAPNVRGSDGYGKSWLAMDDGPKRLNVITDIEDAARYIRANWGKDGKAPKIGIMGGSYGGYATLIGMTLFAGAYDAGVSSVGISNLMTFLQNTASYRRQLRIAEYGNPDTDKDALVQLSPINHVEKLKAPLMIVQGVSDPRVPVGEAVQMYEAAKKRNVPAELILLSDEGHGVQKRENRVAVMGHTLRFMETYLKPAN</sequence>
<proteinExistence type="predicted"/>
<dbReference type="PANTHER" id="PTHR42776:SF27">
    <property type="entry name" value="DIPEPTIDYL PEPTIDASE FAMILY MEMBER 6"/>
    <property type="match status" value="1"/>
</dbReference>
<gene>
    <name evidence="5" type="ORF">HNQ59_000460</name>
</gene>
<comment type="caution">
    <text evidence="5">The sequence shown here is derived from an EMBL/GenBank/DDBJ whole genome shotgun (WGS) entry which is preliminary data.</text>
</comment>
<dbReference type="Pfam" id="PF07676">
    <property type="entry name" value="PD40"/>
    <property type="match status" value="1"/>
</dbReference>
<feature type="chain" id="PRO_5032570196" evidence="3">
    <location>
        <begin position="23"/>
        <end position="647"/>
    </location>
</feature>
<dbReference type="InterPro" id="IPR002470">
    <property type="entry name" value="Peptidase_S9A"/>
</dbReference>
<organism evidence="5 6">
    <name type="scientific">Chitinivorax tropicus</name>
    <dbReference type="NCBI Taxonomy" id="714531"/>
    <lineage>
        <taxon>Bacteria</taxon>
        <taxon>Pseudomonadati</taxon>
        <taxon>Pseudomonadota</taxon>
        <taxon>Betaproteobacteria</taxon>
        <taxon>Chitinivorax</taxon>
    </lineage>
</organism>